<proteinExistence type="predicted"/>
<keyword evidence="1" id="KW-1133">Transmembrane helix</keyword>
<dbReference type="RefSeq" id="WP_088757210.1">
    <property type="nucleotide sequence ID" value="NZ_NJGV01000028.1"/>
</dbReference>
<evidence type="ECO:0000256" key="1">
    <source>
        <dbReference type="SAM" id="Phobius"/>
    </source>
</evidence>
<keyword evidence="1" id="KW-0812">Transmembrane</keyword>
<accession>A0A225SM92</accession>
<evidence type="ECO:0000313" key="2">
    <source>
        <dbReference type="EMBL" id="OWY32206.1"/>
    </source>
</evidence>
<dbReference type="GO" id="GO:0004519">
    <property type="term" value="F:endonuclease activity"/>
    <property type="evidence" value="ECO:0007669"/>
    <property type="project" value="UniProtKB-KW"/>
</dbReference>
<keyword evidence="1" id="KW-0472">Membrane</keyword>
<dbReference type="Proteomes" id="UP000214747">
    <property type="component" value="Unassembled WGS sequence"/>
</dbReference>
<keyword evidence="2" id="KW-0255">Endonuclease</keyword>
<keyword evidence="2" id="KW-0378">Hydrolase</keyword>
<keyword evidence="2" id="KW-0540">Nuclease</keyword>
<feature type="transmembrane region" description="Helical" evidence="1">
    <location>
        <begin position="28"/>
        <end position="46"/>
    </location>
</feature>
<gene>
    <name evidence="2" type="ORF">CEJ45_22125</name>
</gene>
<protein>
    <submittedName>
        <fullName evidence="2">Restriction endonuclease</fullName>
    </submittedName>
</protein>
<feature type="transmembrane region" description="Helical" evidence="1">
    <location>
        <begin position="53"/>
        <end position="75"/>
    </location>
</feature>
<name>A0A225SM92_9BURK</name>
<organism evidence="2 3">
    <name type="scientific">Herbaspirillum aquaticum</name>
    <dbReference type="NCBI Taxonomy" id="568783"/>
    <lineage>
        <taxon>Bacteria</taxon>
        <taxon>Pseudomonadati</taxon>
        <taxon>Pseudomonadota</taxon>
        <taxon>Betaproteobacteria</taxon>
        <taxon>Burkholderiales</taxon>
        <taxon>Oxalobacteraceae</taxon>
        <taxon>Herbaspirillum</taxon>
    </lineage>
</organism>
<sequence length="131" mass="13670">MPEPTTSAATGYAVAVGTVTLTGSFLGLQYDLLLAGIFGGCVALSFSRQTPLLRMAITLITSALVAAYGGPVAMAWAAQSSYFEWTAKIPEQMRFFSAFAIGVCSQTLVPLALQQLQSRFGGGNPQPGATE</sequence>
<dbReference type="EMBL" id="NJGV01000028">
    <property type="protein sequence ID" value="OWY32206.1"/>
    <property type="molecule type" value="Genomic_DNA"/>
</dbReference>
<keyword evidence="3" id="KW-1185">Reference proteome</keyword>
<dbReference type="Pfam" id="PF16931">
    <property type="entry name" value="Phage_holin_8"/>
    <property type="match status" value="1"/>
</dbReference>
<feature type="transmembrane region" description="Helical" evidence="1">
    <location>
        <begin position="95"/>
        <end position="113"/>
    </location>
</feature>
<evidence type="ECO:0000313" key="3">
    <source>
        <dbReference type="Proteomes" id="UP000214747"/>
    </source>
</evidence>
<comment type="caution">
    <text evidence="2">The sequence shown here is derived from an EMBL/GenBank/DDBJ whole genome shotgun (WGS) entry which is preliminary data.</text>
</comment>
<reference evidence="2 3" key="1">
    <citation type="journal article" date="2010" name="Int. J. Syst. Evol. Microbiol.">
        <title>Reclassification of Herbaspirillum putei as a later heterotypic synonym of Herbaspirillum huttiense, with the description of H. huttiense subsp. huttiense subsp. nov. and H. huttiense subsp. putei subsp. nov., comb. nov., and description of Herbaspirillum aquaticum sp. nov.</title>
        <authorList>
            <person name="Dobritsa A.P."/>
            <person name="Reddy M.C."/>
            <person name="Samadpour M."/>
        </authorList>
    </citation>
    <scope>NUCLEOTIDE SEQUENCE [LARGE SCALE GENOMIC DNA]</scope>
    <source>
        <strain evidence="2 3">IEH 4430</strain>
    </source>
</reference>
<dbReference type="InterPro" id="IPR032637">
    <property type="entry name" value="Phage_holin-like"/>
</dbReference>
<dbReference type="AlphaFoldDB" id="A0A225SM92"/>